<evidence type="ECO:0000313" key="2">
    <source>
        <dbReference type="Proteomes" id="UP000198318"/>
    </source>
</evidence>
<dbReference type="Proteomes" id="UP000198318">
    <property type="component" value="Unassembled WGS sequence"/>
</dbReference>
<name>A0A239NGI1_9ACTN</name>
<keyword evidence="2" id="KW-1185">Reference proteome</keyword>
<sequence length="112" mass="11894">MTTTVTDEQIQALASTAKAFSLAILQWTPERTMDGADAIELEHQRRMVSLRADGVIAILCPVASDTVAGIAIMTVPAEEAAEIMAEDPCVRAGMMRCDVHPCHGFPGDALPA</sequence>
<protein>
    <recommendedName>
        <fullName evidence="3">YCII-related domain-containing protein</fullName>
    </recommendedName>
</protein>
<organism evidence="1 2">
    <name type="scientific">Actinomadura meyerae</name>
    <dbReference type="NCBI Taxonomy" id="240840"/>
    <lineage>
        <taxon>Bacteria</taxon>
        <taxon>Bacillati</taxon>
        <taxon>Actinomycetota</taxon>
        <taxon>Actinomycetes</taxon>
        <taxon>Streptosporangiales</taxon>
        <taxon>Thermomonosporaceae</taxon>
        <taxon>Actinomadura</taxon>
    </lineage>
</organism>
<proteinExistence type="predicted"/>
<dbReference type="EMBL" id="FZOR01000040">
    <property type="protein sequence ID" value="SNT53219.1"/>
    <property type="molecule type" value="Genomic_DNA"/>
</dbReference>
<dbReference type="RefSeq" id="WP_089329699.1">
    <property type="nucleotide sequence ID" value="NZ_FZOR01000040.1"/>
</dbReference>
<evidence type="ECO:0000313" key="1">
    <source>
        <dbReference type="EMBL" id="SNT53219.1"/>
    </source>
</evidence>
<dbReference type="AlphaFoldDB" id="A0A239NGI1"/>
<reference evidence="1 2" key="1">
    <citation type="submission" date="2017-06" db="EMBL/GenBank/DDBJ databases">
        <authorList>
            <person name="Kim H.J."/>
            <person name="Triplett B.A."/>
        </authorList>
    </citation>
    <scope>NUCLEOTIDE SEQUENCE [LARGE SCALE GENOMIC DNA]</scope>
    <source>
        <strain evidence="1 2">DSM 44715</strain>
    </source>
</reference>
<evidence type="ECO:0008006" key="3">
    <source>
        <dbReference type="Google" id="ProtNLM"/>
    </source>
</evidence>
<gene>
    <name evidence="1" type="ORF">SAMN05443665_10405</name>
</gene>
<dbReference type="OrthoDB" id="163565at2"/>
<accession>A0A239NGI1</accession>